<dbReference type="InterPro" id="IPR036138">
    <property type="entry name" value="PBP_dimer_sf"/>
</dbReference>
<dbReference type="SUPFAM" id="SSF56519">
    <property type="entry name" value="Penicillin binding protein dimerisation domain"/>
    <property type="match status" value="1"/>
</dbReference>
<keyword evidence="9" id="KW-1185">Reference proteome</keyword>
<feature type="domain" description="NTF2-like N-terminal transpeptidase" evidence="7">
    <location>
        <begin position="41"/>
        <end position="144"/>
    </location>
</feature>
<dbReference type="InterPro" id="IPR032710">
    <property type="entry name" value="NTF2-like_dom_sf"/>
</dbReference>
<dbReference type="Gene3D" id="3.90.1310.10">
    <property type="entry name" value="Penicillin-binding protein 2a (Domain 2)"/>
    <property type="match status" value="1"/>
</dbReference>
<evidence type="ECO:0000313" key="9">
    <source>
        <dbReference type="Proteomes" id="UP000195305"/>
    </source>
</evidence>
<comment type="subcellular location">
    <subcellularLocation>
        <location evidence="1">Membrane</location>
    </subcellularLocation>
</comment>
<dbReference type="Pfam" id="PF03717">
    <property type="entry name" value="PBP_dimer"/>
    <property type="match status" value="1"/>
</dbReference>
<protein>
    <recommendedName>
        <fullName evidence="10">Penicillin-binding protein</fullName>
    </recommendedName>
</protein>
<dbReference type="PANTHER" id="PTHR30627:SF25">
    <property type="entry name" value="PENICILLIN-BINDING PROTEIN 3"/>
    <property type="match status" value="1"/>
</dbReference>
<evidence type="ECO:0000256" key="2">
    <source>
        <dbReference type="ARBA" id="ARBA00007171"/>
    </source>
</evidence>
<reference evidence="8 9" key="1">
    <citation type="journal article" date="2018" name="BMC Genomics">
        <title>Whole genome sequencing and function prediction of 133 gut anaerobes isolated from chicken caecum in pure cultures.</title>
        <authorList>
            <person name="Medvecky M."/>
            <person name="Cejkova D."/>
            <person name="Polansky O."/>
            <person name="Karasova D."/>
            <person name="Kubasova T."/>
            <person name="Cizek A."/>
            <person name="Rychlik I."/>
        </authorList>
    </citation>
    <scope>NUCLEOTIDE SEQUENCE [LARGE SCALE GENOMIC DNA]</scope>
    <source>
        <strain evidence="8 9">An13</strain>
    </source>
</reference>
<proteinExistence type="inferred from homology"/>
<evidence type="ECO:0008006" key="10">
    <source>
        <dbReference type="Google" id="ProtNLM"/>
    </source>
</evidence>
<keyword evidence="3 4" id="KW-0472">Membrane</keyword>
<dbReference type="Gene3D" id="3.40.710.10">
    <property type="entry name" value="DD-peptidase/beta-lactamase superfamily"/>
    <property type="match status" value="1"/>
</dbReference>
<sequence length="665" mass="73732">MGVVYTNNNSKKYFIIGGIVGIIVIVSVVLFFLLSGNNNEGTLKDFYTLISEKKYDEMYDCISEESQKKYDKETFVTRNQNIYEGIEANQLSIEVLDEEDNQLTYQVKMNTVAGEVSFENKTTIEDDKIVWDDSFIFPDLTQNDKVRVSEDEANRGRILDRNGKMLAGQGEAYSVGLVRGKLNGENDYDQLAKLLSLTKESIQKTMSAAWIQDDSFVPLTTIPSDDTQLENQLLQIPGVQLNTVEVRSYPYGEITSHLTGYMQQVTAEDLEKHQGEGYTETSMIGRSGIEAAYEKQLKGTNGATISIVDENGSTKSTVATQEKQDGQDITLTIDIDLQKDLYQSFENDQSASVAMNPTNGEVLALVSTPSFDSNNFIYGFSTEEWDALNNDEAQPLTNRFRSTWVPGSTMKSITAAIGLETGSLDASKDFGAEMKWQKDSSWGDYYVTTLHAPNPNNLKNALIYSDNVYFAKAALEIGKDNLEKGYQSLKIGEDIPFELALTKSQYTSDSFDKDIQIADSGYGQGQILMNPVQMASIYSSFMNDGKMMTPHVVKSTETSVWAEPFSKKTTDEIKSDLIQVVEDSHGTAHSLKNSQFQLAAKTGTGEIKESQDDTTGTEIGWLSVASTDSSNPIVITTMVEDVKGRGGSGYVVDHVKQPLMSYLQR</sequence>
<evidence type="ECO:0000259" key="5">
    <source>
        <dbReference type="Pfam" id="PF00905"/>
    </source>
</evidence>
<dbReference type="SUPFAM" id="SSF54427">
    <property type="entry name" value="NTF2-like"/>
    <property type="match status" value="1"/>
</dbReference>
<dbReference type="InterPro" id="IPR012338">
    <property type="entry name" value="Beta-lactam/transpept-like"/>
</dbReference>
<dbReference type="InterPro" id="IPR007887">
    <property type="entry name" value="MecA_N"/>
</dbReference>
<keyword evidence="4" id="KW-0812">Transmembrane</keyword>
<feature type="transmembrane region" description="Helical" evidence="4">
    <location>
        <begin position="12"/>
        <end position="34"/>
    </location>
</feature>
<dbReference type="Pfam" id="PF00905">
    <property type="entry name" value="Transpeptidase"/>
    <property type="match status" value="1"/>
</dbReference>
<dbReference type="GO" id="GO:0005886">
    <property type="term" value="C:plasma membrane"/>
    <property type="evidence" value="ECO:0007669"/>
    <property type="project" value="TreeGrafter"/>
</dbReference>
<dbReference type="RefSeq" id="WP_087359359.1">
    <property type="nucleotide sequence ID" value="NZ_NFLJ01000037.1"/>
</dbReference>
<dbReference type="PANTHER" id="PTHR30627">
    <property type="entry name" value="PEPTIDOGLYCAN D,D-TRANSPEPTIDASE"/>
    <property type="match status" value="1"/>
</dbReference>
<dbReference type="GO" id="GO:0071972">
    <property type="term" value="F:peptidoglycan L,D-transpeptidase activity"/>
    <property type="evidence" value="ECO:0007669"/>
    <property type="project" value="TreeGrafter"/>
</dbReference>
<dbReference type="Proteomes" id="UP000195305">
    <property type="component" value="Unassembled WGS sequence"/>
</dbReference>
<accession>A0A1Y4ST89</accession>
<evidence type="ECO:0000256" key="3">
    <source>
        <dbReference type="ARBA" id="ARBA00023136"/>
    </source>
</evidence>
<evidence type="ECO:0000313" key="8">
    <source>
        <dbReference type="EMBL" id="OUQ33145.1"/>
    </source>
</evidence>
<keyword evidence="4" id="KW-1133">Transmembrane helix</keyword>
<gene>
    <name evidence="8" type="ORF">B5E75_11430</name>
</gene>
<dbReference type="InterPro" id="IPR050515">
    <property type="entry name" value="Beta-lactam/transpept"/>
</dbReference>
<evidence type="ECO:0000259" key="6">
    <source>
        <dbReference type="Pfam" id="PF03717"/>
    </source>
</evidence>
<feature type="domain" description="Penicillin-binding protein transpeptidase" evidence="5">
    <location>
        <begin position="352"/>
        <end position="654"/>
    </location>
</feature>
<dbReference type="EMBL" id="NFLJ01000037">
    <property type="protein sequence ID" value="OUQ33145.1"/>
    <property type="molecule type" value="Genomic_DNA"/>
</dbReference>
<name>A0A1Y4ST89_9FIRM</name>
<dbReference type="AlphaFoldDB" id="A0A1Y4ST89"/>
<organism evidence="8 9">
    <name type="scientific">Massilimicrobiota timonensis</name>
    <dbReference type="NCBI Taxonomy" id="1776392"/>
    <lineage>
        <taxon>Bacteria</taxon>
        <taxon>Bacillati</taxon>
        <taxon>Bacillota</taxon>
        <taxon>Erysipelotrichia</taxon>
        <taxon>Erysipelotrichales</taxon>
        <taxon>Erysipelotrichaceae</taxon>
        <taxon>Massilimicrobiota</taxon>
    </lineage>
</organism>
<dbReference type="GO" id="GO:0008658">
    <property type="term" value="F:penicillin binding"/>
    <property type="evidence" value="ECO:0007669"/>
    <property type="project" value="InterPro"/>
</dbReference>
<evidence type="ECO:0000259" key="7">
    <source>
        <dbReference type="Pfam" id="PF05223"/>
    </source>
</evidence>
<dbReference type="GO" id="GO:0046677">
    <property type="term" value="P:response to antibiotic"/>
    <property type="evidence" value="ECO:0007669"/>
    <property type="project" value="InterPro"/>
</dbReference>
<dbReference type="GO" id="GO:0071555">
    <property type="term" value="P:cell wall organization"/>
    <property type="evidence" value="ECO:0007669"/>
    <property type="project" value="TreeGrafter"/>
</dbReference>
<dbReference type="InterPro" id="IPR001460">
    <property type="entry name" value="PCN-bd_Tpept"/>
</dbReference>
<dbReference type="OrthoDB" id="9766847at2"/>
<dbReference type="Gene3D" id="3.30.1390.30">
    <property type="entry name" value="Penicillin-binding protein 2a, domain 3"/>
    <property type="match status" value="1"/>
</dbReference>
<dbReference type="Gene3D" id="3.10.450.100">
    <property type="entry name" value="NTF2-like, domain 1"/>
    <property type="match status" value="1"/>
</dbReference>
<comment type="similarity">
    <text evidence="2">Belongs to the transpeptidase family.</text>
</comment>
<dbReference type="Pfam" id="PF05223">
    <property type="entry name" value="MecA_N"/>
    <property type="match status" value="1"/>
</dbReference>
<evidence type="ECO:0000256" key="4">
    <source>
        <dbReference type="SAM" id="Phobius"/>
    </source>
</evidence>
<dbReference type="SUPFAM" id="SSF56601">
    <property type="entry name" value="beta-lactamase/transpeptidase-like"/>
    <property type="match status" value="1"/>
</dbReference>
<feature type="domain" description="Penicillin-binding protein dimerisation" evidence="6">
    <location>
        <begin position="151"/>
        <end position="316"/>
    </location>
</feature>
<evidence type="ECO:0000256" key="1">
    <source>
        <dbReference type="ARBA" id="ARBA00004370"/>
    </source>
</evidence>
<comment type="caution">
    <text evidence="8">The sequence shown here is derived from an EMBL/GenBank/DDBJ whole genome shotgun (WGS) entry which is preliminary data.</text>
</comment>
<dbReference type="InterPro" id="IPR005311">
    <property type="entry name" value="PBP_dimer"/>
</dbReference>